<evidence type="ECO:0000256" key="1">
    <source>
        <dbReference type="ARBA" id="ARBA00001182"/>
    </source>
</evidence>
<feature type="chain" id="PRO_5007748048" description="Protein disulfide-isomerase" evidence="15">
    <location>
        <begin position="24"/>
        <end position="514"/>
    </location>
</feature>
<keyword evidence="19" id="KW-1185">Reference proteome</keyword>
<keyword evidence="6 15" id="KW-0732">Signal</keyword>
<dbReference type="FunFam" id="3.40.30.10:FF:000017">
    <property type="entry name" value="Protein disulfide-isomerase A4"/>
    <property type="match status" value="1"/>
</dbReference>
<dbReference type="Pfam" id="PF13848">
    <property type="entry name" value="Thioredoxin_6"/>
    <property type="match status" value="1"/>
</dbReference>
<dbReference type="InterPro" id="IPR036249">
    <property type="entry name" value="Thioredoxin-like_sf"/>
</dbReference>
<evidence type="ECO:0000256" key="9">
    <source>
        <dbReference type="ARBA" id="ARBA00023157"/>
    </source>
</evidence>
<dbReference type="GO" id="GO:0006457">
    <property type="term" value="P:protein folding"/>
    <property type="evidence" value="ECO:0007669"/>
    <property type="project" value="TreeGrafter"/>
</dbReference>
<comment type="function">
    <text evidence="2">Participates in the folding of proteins containing disulfide bonds, may be involved in glycosylation, prolyl hydroxylation and triglyceride transfer.</text>
</comment>
<dbReference type="OrthoDB" id="427280at2759"/>
<feature type="disulfide bond" description="Redox-active" evidence="13">
    <location>
        <begin position="55"/>
        <end position="58"/>
    </location>
</feature>
<evidence type="ECO:0000256" key="6">
    <source>
        <dbReference type="ARBA" id="ARBA00022729"/>
    </source>
</evidence>
<dbReference type="PROSITE" id="PS51352">
    <property type="entry name" value="THIOREDOXIN_2"/>
    <property type="match status" value="2"/>
</dbReference>
<evidence type="ECO:0000256" key="2">
    <source>
        <dbReference type="ARBA" id="ARBA00002692"/>
    </source>
</evidence>
<keyword evidence="10 15" id="KW-0413">Isomerase</keyword>
<comment type="catalytic activity">
    <reaction evidence="1 15">
        <text>Catalyzes the rearrangement of -S-S- bonds in proteins.</text>
        <dbReference type="EC" id="5.3.4.1"/>
    </reaction>
</comment>
<dbReference type="InParanoid" id="A0A163MVG7"/>
<reference evidence="18" key="1">
    <citation type="submission" date="2016-04" db="EMBL/GenBank/DDBJ databases">
        <authorList>
            <person name="Evans L.H."/>
            <person name="Alamgir A."/>
            <person name="Owens N."/>
            <person name="Weber N.D."/>
            <person name="Virtaneva K."/>
            <person name="Barbian K."/>
            <person name="Babar A."/>
            <person name="Rosenke K."/>
        </authorList>
    </citation>
    <scope>NUCLEOTIDE SEQUENCE [LARGE SCALE GENOMIC DNA]</scope>
    <source>
        <strain evidence="18">CBS 101.48</strain>
    </source>
</reference>
<evidence type="ECO:0000256" key="16">
    <source>
        <dbReference type="SAM" id="MobiDB-lite"/>
    </source>
</evidence>
<dbReference type="CDD" id="cd02981">
    <property type="entry name" value="PDI_b_family"/>
    <property type="match status" value="1"/>
</dbReference>
<dbReference type="STRING" id="4829.A0A163MVG7"/>
<name>A0A163MVG7_ABSGL</name>
<dbReference type="EMBL" id="LT554985">
    <property type="protein sequence ID" value="SAM09161.1"/>
    <property type="molecule type" value="Genomic_DNA"/>
</dbReference>
<dbReference type="NCBIfam" id="TIGR01130">
    <property type="entry name" value="ER_PDI_fam"/>
    <property type="match status" value="1"/>
</dbReference>
<evidence type="ECO:0000256" key="8">
    <source>
        <dbReference type="ARBA" id="ARBA00022824"/>
    </source>
</evidence>
<dbReference type="FunCoup" id="A0A163MVG7">
    <property type="interactions" value="352"/>
</dbReference>
<protein>
    <recommendedName>
        <fullName evidence="12 15">Protein disulfide-isomerase</fullName>
        <ecNumber evidence="5 15">5.3.4.1</ecNumber>
    </recommendedName>
</protein>
<gene>
    <name evidence="18" type="primary">ABSGL_14835.1 scaffold 14966</name>
</gene>
<dbReference type="CDD" id="cd02982">
    <property type="entry name" value="PDI_b'_family"/>
    <property type="match status" value="1"/>
</dbReference>
<dbReference type="CDD" id="cd02961">
    <property type="entry name" value="PDI_a_family"/>
    <property type="match status" value="1"/>
</dbReference>
<evidence type="ECO:0000256" key="12">
    <source>
        <dbReference type="ARBA" id="ARBA00039846"/>
    </source>
</evidence>
<evidence type="ECO:0000313" key="19">
    <source>
        <dbReference type="Proteomes" id="UP000078561"/>
    </source>
</evidence>
<organism evidence="18">
    <name type="scientific">Absidia glauca</name>
    <name type="common">Pin mould</name>
    <dbReference type="NCBI Taxonomy" id="4829"/>
    <lineage>
        <taxon>Eukaryota</taxon>
        <taxon>Fungi</taxon>
        <taxon>Fungi incertae sedis</taxon>
        <taxon>Mucoromycota</taxon>
        <taxon>Mucoromycotina</taxon>
        <taxon>Mucoromycetes</taxon>
        <taxon>Mucorales</taxon>
        <taxon>Cunninghamellaceae</taxon>
        <taxon>Absidia</taxon>
    </lineage>
</organism>
<proteinExistence type="inferred from homology"/>
<dbReference type="InterPro" id="IPR005792">
    <property type="entry name" value="Prot_disulphide_isomerase"/>
</dbReference>
<dbReference type="EC" id="5.3.4.1" evidence="5 15"/>
<evidence type="ECO:0000256" key="7">
    <source>
        <dbReference type="ARBA" id="ARBA00022737"/>
    </source>
</evidence>
<dbReference type="GO" id="GO:0005788">
    <property type="term" value="C:endoplasmic reticulum lumen"/>
    <property type="evidence" value="ECO:0007669"/>
    <property type="project" value="UniProtKB-SubCell"/>
</dbReference>
<feature type="signal peptide" evidence="15">
    <location>
        <begin position="1"/>
        <end position="23"/>
    </location>
</feature>
<dbReference type="SUPFAM" id="SSF52833">
    <property type="entry name" value="Thioredoxin-like"/>
    <property type="match status" value="4"/>
</dbReference>
<dbReference type="PANTHER" id="PTHR18929">
    <property type="entry name" value="PROTEIN DISULFIDE ISOMERASE"/>
    <property type="match status" value="1"/>
</dbReference>
<dbReference type="Pfam" id="PF00085">
    <property type="entry name" value="Thioredoxin"/>
    <property type="match status" value="2"/>
</dbReference>
<evidence type="ECO:0000256" key="10">
    <source>
        <dbReference type="ARBA" id="ARBA00023235"/>
    </source>
</evidence>
<evidence type="ECO:0000256" key="11">
    <source>
        <dbReference type="ARBA" id="ARBA00023284"/>
    </source>
</evidence>
<dbReference type="CDD" id="cd02995">
    <property type="entry name" value="PDI_a_PDI_a'_C"/>
    <property type="match status" value="1"/>
</dbReference>
<dbReference type="FunFam" id="3.40.30.10:FF:000027">
    <property type="entry name" value="protein disulfide-isomerase A2"/>
    <property type="match status" value="1"/>
</dbReference>
<feature type="domain" description="Thioredoxin" evidence="17">
    <location>
        <begin position="342"/>
        <end position="474"/>
    </location>
</feature>
<dbReference type="Gene3D" id="3.40.30.10">
    <property type="entry name" value="Glutaredoxin"/>
    <property type="match status" value="4"/>
</dbReference>
<evidence type="ECO:0000256" key="14">
    <source>
        <dbReference type="RuleBase" id="RU004208"/>
    </source>
</evidence>
<dbReference type="PRINTS" id="PR00421">
    <property type="entry name" value="THIOREDOXIN"/>
</dbReference>
<comment type="subcellular location">
    <subcellularLocation>
        <location evidence="3">Endoplasmic reticulum lumen</location>
    </subcellularLocation>
</comment>
<keyword evidence="11 13" id="KW-0676">Redox-active center</keyword>
<dbReference type="NCBIfam" id="TIGR01126">
    <property type="entry name" value="pdi_dom"/>
    <property type="match status" value="2"/>
</dbReference>
<dbReference type="InterPro" id="IPR013766">
    <property type="entry name" value="Thioredoxin_domain"/>
</dbReference>
<dbReference type="AlphaFoldDB" id="A0A163MVG7"/>
<evidence type="ECO:0000256" key="3">
    <source>
        <dbReference type="ARBA" id="ARBA00004319"/>
    </source>
</evidence>
<dbReference type="PROSITE" id="PS00194">
    <property type="entry name" value="THIOREDOXIN_1"/>
    <property type="match status" value="2"/>
</dbReference>
<dbReference type="Proteomes" id="UP000078561">
    <property type="component" value="Unassembled WGS sequence"/>
</dbReference>
<feature type="domain" description="Thioredoxin" evidence="17">
    <location>
        <begin position="6"/>
        <end position="150"/>
    </location>
</feature>
<evidence type="ECO:0000256" key="13">
    <source>
        <dbReference type="PIRSR" id="PIRSR605792-51"/>
    </source>
</evidence>
<keyword evidence="9 13" id="KW-1015">Disulfide bond</keyword>
<dbReference type="InterPro" id="IPR017937">
    <property type="entry name" value="Thioredoxin_CS"/>
</dbReference>
<dbReference type="GO" id="GO:0034976">
    <property type="term" value="P:response to endoplasmic reticulum stress"/>
    <property type="evidence" value="ECO:0007669"/>
    <property type="project" value="TreeGrafter"/>
</dbReference>
<dbReference type="PANTHER" id="PTHR18929:SF132">
    <property type="entry name" value="PROTEIN DISULFIDE-ISOMERASE A3"/>
    <property type="match status" value="1"/>
</dbReference>
<evidence type="ECO:0000256" key="4">
    <source>
        <dbReference type="ARBA" id="ARBA00006347"/>
    </source>
</evidence>
<evidence type="ECO:0000256" key="5">
    <source>
        <dbReference type="ARBA" id="ARBA00012723"/>
    </source>
</evidence>
<evidence type="ECO:0000313" key="18">
    <source>
        <dbReference type="EMBL" id="SAM09161.1"/>
    </source>
</evidence>
<dbReference type="FunFam" id="3.40.30.10:FF:000185">
    <property type="entry name" value="Protein disulfide-isomerase"/>
    <property type="match status" value="1"/>
</dbReference>
<sequence>MVQKTLLWSAIVASFASISTVLASDSDVLSLTDKNFKDEVLDKDLMLVEFFAPWCGHCKALAPEYELAATELKGNIPLAKVDCTENEALCQEHKVQGYPTLKVFRKGESSEYNGARKKDGIVSYMKKQNLPAVSDLTASDALDTFKTADKVVVVAYIKSDDKESKEAFDTLANKLRDDYSFGLVTDEQLAKGENVKEFPALVLYKDFDEKRADLSGAALKDGDWTAFVKSNAIPLLDQVDGDNFGTYADSGLPLGYAFTANEKDRATFDALLRPVATKYKGKINLVHIDGAKYAGHASNVGLKEEDFPAFAIQDLENQAKYPLLPKDGKLTTDAADDFVKGVIAGTIAPTLNSAAIPESNDGAVKVVVGKQFNEIVMDKSKDVFVEIYAPWCGHCKKLAPTWEKLGEQVKEKGGDSLVIAKLDGTENDIPPETHVHANGFPTLKFVKAETNEVVDYNGDRSYEDLVRFINEQATDRSFKLELKTEDTPVTEEKADESKDNKDAKDDDAANHDEL</sequence>
<dbReference type="GO" id="GO:0003756">
    <property type="term" value="F:protein disulfide isomerase activity"/>
    <property type="evidence" value="ECO:0007669"/>
    <property type="project" value="UniProtKB-EC"/>
</dbReference>
<feature type="disulfide bond" description="Redox-active" evidence="13">
    <location>
        <begin position="392"/>
        <end position="395"/>
    </location>
</feature>
<accession>A0A163MVG7</accession>
<comment type="similarity">
    <text evidence="4 14">Belongs to the protein disulfide isomerase family.</text>
</comment>
<dbReference type="OMA" id="FFGMKKD"/>
<evidence type="ECO:0000256" key="15">
    <source>
        <dbReference type="RuleBase" id="RU361130"/>
    </source>
</evidence>
<feature type="region of interest" description="Disordered" evidence="16">
    <location>
        <begin position="479"/>
        <end position="514"/>
    </location>
</feature>
<evidence type="ECO:0000259" key="17">
    <source>
        <dbReference type="PROSITE" id="PS51352"/>
    </source>
</evidence>
<dbReference type="InterPro" id="IPR005788">
    <property type="entry name" value="PDI_thioredoxin-like_dom"/>
</dbReference>
<keyword evidence="7" id="KW-0677">Repeat</keyword>
<keyword evidence="8" id="KW-0256">Endoplasmic reticulum</keyword>